<sequence>MSFHPHILRIIYSNREAATDVSEFITNETSCNLTAMDALHSQMNEVNQQIHKLVENHKVLCNQLHVHKHNNYLLASLSKPYQKMPPEILSRIFFHTIPTDDCTSQLPEWYNTLQIFTQICRYWKNTATADSMLWKYLYINSSDWDDMSFAHHILKTWIYYMPHNNLHLRVRFPIFVEIPYGLNAFYDTLNDCLRLNDLTIILDEARSTDHAFILSRMNLPSLSSLSFLENDDNFTPSHYHAMNSTHIHAPNLSHITLKVTYYNVIDPINLQAITSLTLTVYTRYIADVIGILRHCHSLVTCNIALDFWTTSNGLQNIQSIILPALKKLQIVLHKSMPGLLTKIIAPNLTTLEILRLKPVTEPKVTSVKEFIVENKKVTSIKIAGFKVTSDQEELWQGIRSTHFNTNIVWVDMDIQPYESQKISVDNTSTVAEWSPTPPA</sequence>
<dbReference type="Proteomes" id="UP000027222">
    <property type="component" value="Unassembled WGS sequence"/>
</dbReference>
<dbReference type="InterPro" id="IPR032675">
    <property type="entry name" value="LRR_dom_sf"/>
</dbReference>
<dbReference type="AlphaFoldDB" id="A0A067S2W9"/>
<dbReference type="OrthoDB" id="3042049at2759"/>
<evidence type="ECO:0000313" key="2">
    <source>
        <dbReference type="Proteomes" id="UP000027222"/>
    </source>
</evidence>
<reference evidence="2" key="1">
    <citation type="journal article" date="2014" name="Proc. Natl. Acad. Sci. U.S.A.">
        <title>Extensive sampling of basidiomycete genomes demonstrates inadequacy of the white-rot/brown-rot paradigm for wood decay fungi.</title>
        <authorList>
            <person name="Riley R."/>
            <person name="Salamov A.A."/>
            <person name="Brown D.W."/>
            <person name="Nagy L.G."/>
            <person name="Floudas D."/>
            <person name="Held B.W."/>
            <person name="Levasseur A."/>
            <person name="Lombard V."/>
            <person name="Morin E."/>
            <person name="Otillar R."/>
            <person name="Lindquist E.A."/>
            <person name="Sun H."/>
            <person name="LaButti K.M."/>
            <person name="Schmutz J."/>
            <person name="Jabbour D."/>
            <person name="Luo H."/>
            <person name="Baker S.E."/>
            <person name="Pisabarro A.G."/>
            <person name="Walton J.D."/>
            <person name="Blanchette R.A."/>
            <person name="Henrissat B."/>
            <person name="Martin F."/>
            <person name="Cullen D."/>
            <person name="Hibbett D.S."/>
            <person name="Grigoriev I.V."/>
        </authorList>
    </citation>
    <scope>NUCLEOTIDE SEQUENCE [LARGE SCALE GENOMIC DNA]</scope>
    <source>
        <strain evidence="2">CBS 339.88</strain>
    </source>
</reference>
<dbReference type="SUPFAM" id="SSF52047">
    <property type="entry name" value="RNI-like"/>
    <property type="match status" value="1"/>
</dbReference>
<keyword evidence="2" id="KW-1185">Reference proteome</keyword>
<dbReference type="Gene3D" id="3.80.10.10">
    <property type="entry name" value="Ribonuclease Inhibitor"/>
    <property type="match status" value="1"/>
</dbReference>
<evidence type="ECO:0000313" key="1">
    <source>
        <dbReference type="EMBL" id="KDR65170.1"/>
    </source>
</evidence>
<dbReference type="HOGENOM" id="CLU_604181_0_0_1"/>
<accession>A0A067S2W9</accession>
<dbReference type="EMBL" id="KL142489">
    <property type="protein sequence ID" value="KDR65170.1"/>
    <property type="molecule type" value="Genomic_DNA"/>
</dbReference>
<name>A0A067S2W9_GALM3</name>
<protein>
    <submittedName>
        <fullName evidence="1">Uncharacterized protein</fullName>
    </submittedName>
</protein>
<gene>
    <name evidence="1" type="ORF">GALMADRAFT_148919</name>
</gene>
<proteinExistence type="predicted"/>
<organism evidence="1 2">
    <name type="scientific">Galerina marginata (strain CBS 339.88)</name>
    <dbReference type="NCBI Taxonomy" id="685588"/>
    <lineage>
        <taxon>Eukaryota</taxon>
        <taxon>Fungi</taxon>
        <taxon>Dikarya</taxon>
        <taxon>Basidiomycota</taxon>
        <taxon>Agaricomycotina</taxon>
        <taxon>Agaricomycetes</taxon>
        <taxon>Agaricomycetidae</taxon>
        <taxon>Agaricales</taxon>
        <taxon>Agaricineae</taxon>
        <taxon>Strophariaceae</taxon>
        <taxon>Galerina</taxon>
    </lineage>
</organism>